<dbReference type="Pfam" id="PF13202">
    <property type="entry name" value="EF-hand_5"/>
    <property type="match status" value="1"/>
</dbReference>
<dbReference type="Gene3D" id="1.10.238.10">
    <property type="entry name" value="EF-hand"/>
    <property type="match status" value="5"/>
</dbReference>
<feature type="compositionally biased region" description="Low complexity" evidence="2">
    <location>
        <begin position="25"/>
        <end position="55"/>
    </location>
</feature>
<name>A0AAF5RV47_WUCBA</name>
<feature type="compositionally biased region" description="Basic and acidic residues" evidence="2">
    <location>
        <begin position="833"/>
        <end position="844"/>
    </location>
</feature>
<dbReference type="InterPro" id="IPR011992">
    <property type="entry name" value="EF-hand-dom_pair"/>
</dbReference>
<dbReference type="Proteomes" id="UP000093561">
    <property type="component" value="Unassembled WGS sequence"/>
</dbReference>
<organism evidence="4 5">
    <name type="scientific">Wuchereria bancrofti</name>
    <dbReference type="NCBI Taxonomy" id="6293"/>
    <lineage>
        <taxon>Eukaryota</taxon>
        <taxon>Metazoa</taxon>
        <taxon>Ecdysozoa</taxon>
        <taxon>Nematoda</taxon>
        <taxon>Chromadorea</taxon>
        <taxon>Rhabditida</taxon>
        <taxon>Spirurina</taxon>
        <taxon>Spiruromorpha</taxon>
        <taxon>Filarioidea</taxon>
        <taxon>Onchocercidae</taxon>
        <taxon>Wuchereria</taxon>
    </lineage>
</organism>
<dbReference type="PROSITE" id="PS50222">
    <property type="entry name" value="EF_HAND_2"/>
    <property type="match status" value="4"/>
</dbReference>
<dbReference type="SUPFAM" id="SSF47473">
    <property type="entry name" value="EF-hand"/>
    <property type="match status" value="3"/>
</dbReference>
<feature type="region of interest" description="Disordered" evidence="2">
    <location>
        <begin position="748"/>
        <end position="798"/>
    </location>
</feature>
<dbReference type="SMART" id="SM00054">
    <property type="entry name" value="EFh"/>
    <property type="match status" value="10"/>
</dbReference>
<dbReference type="GO" id="GO:0005509">
    <property type="term" value="F:calcium ion binding"/>
    <property type="evidence" value="ECO:0007669"/>
    <property type="project" value="InterPro"/>
</dbReference>
<evidence type="ECO:0000313" key="4">
    <source>
        <dbReference type="Proteomes" id="UP000093561"/>
    </source>
</evidence>
<feature type="domain" description="EF-hand" evidence="3">
    <location>
        <begin position="155"/>
        <end position="190"/>
    </location>
</feature>
<dbReference type="PROSITE" id="PS00018">
    <property type="entry name" value="EF_HAND_1"/>
    <property type="match status" value="3"/>
</dbReference>
<proteinExistence type="predicted"/>
<evidence type="ECO:0000259" key="3">
    <source>
        <dbReference type="PROSITE" id="PS50222"/>
    </source>
</evidence>
<sequence>MPQGNNRHPLDSTITSITLPQQQQLLQQQLPQQQQQQLPQQQQQQEQRRQQQQLPSNFRPAKQINGDKSTQSAHATLMARMEALRRLQQGSTSNQFISTESSKLNPPVADASQGDLPGTAPTGQLPPVDKSVDLDGDGALSLAEVQYAAFVHHGLSSNVIESLFNEVDKNGDGYLTSIEFNDIRPLVLAKAESAAQRYLQTVDKDHNGLLSLKEAQEYILKEYGIGNRDVERIWRLVIPNLNVEMDATMFSKLRRRIRAMSIRLARLIMKNADKNEDGHIDKREAQKIAFEQEGISAGDVNEMVMSVDDNNDGELNAPEFADFERIIRSRAIDTSKKALKVVDRDGSDTVTMDEAKRIAFDHYGFDEKILRPFFAQADENEDGQLDPVEFAGFRSVIRSKAVKNALDIMQEIDSDGDGYINNSEAVAMARRQDDMDPKETFNLFIIADQDKSGKLDKVELADFLRLVRLSAIKFATEHFKEFDMNKDKTVTIDELEELIELKYKIDRIITRQFFKKVDVDSSGDLAPGELVDFRHEIRRFVTERNSQRPYDSTKSNDQDSTHSESNEEVVSDSVTKSINNNKNNRTMLSMSETDKKEHRSHEITDGIIIQRQRPFMTKSPKAEMNARKGTELLKQSIATSSDADLLLVTATMKTIMKQSINHPEQFTAKHKMQSEQSEVDILNDSGVTSVDMIPNRSHDESTAQADDSEKGIEQIPTLSMIHDGNDKQELQLTVVDVTTTEGIESIQSELELKSQSVQQEGESESDDSIKEQNNDNDSLEVVRNQDEIQSETSTNEMNDMIVEEIDKNMEQRASDNFPIASSEGNDGNNGRINTDDKRIKSGNEKYMKNISMDDQKKIINAKSSSIKSTLKH</sequence>
<feature type="domain" description="EF-hand" evidence="3">
    <location>
        <begin position="470"/>
        <end position="505"/>
    </location>
</feature>
<feature type="compositionally biased region" description="Polar residues" evidence="2">
    <location>
        <begin position="575"/>
        <end position="591"/>
    </location>
</feature>
<protein>
    <recommendedName>
        <fullName evidence="3">EF-hand domain-containing protein</fullName>
    </recommendedName>
</protein>
<dbReference type="InterPro" id="IPR018247">
    <property type="entry name" value="EF_Hand_1_Ca_BS"/>
</dbReference>
<reference evidence="4" key="2">
    <citation type="journal article" date="2016" name="Mol. Ecol.">
        <title>Population genomics of the filarial nematode parasite Wuchereria bancrofti from mosquitoes.</title>
        <authorList>
            <person name="Small S.T."/>
            <person name="Reimer L.J."/>
            <person name="Tisch D.J."/>
            <person name="King C.L."/>
            <person name="Christensen B.M."/>
            <person name="Siba P.M."/>
            <person name="Kazura J.W."/>
            <person name="Serre D."/>
            <person name="Zimmerman P.A."/>
        </authorList>
    </citation>
    <scope>NUCLEOTIDE SEQUENCE</scope>
    <source>
        <strain evidence="4">pt0022</strain>
    </source>
</reference>
<feature type="region of interest" description="Disordered" evidence="2">
    <location>
        <begin position="88"/>
        <end position="132"/>
    </location>
</feature>
<feature type="compositionally biased region" description="Polar residues" evidence="2">
    <location>
        <begin position="822"/>
        <end position="832"/>
    </location>
</feature>
<reference evidence="5" key="3">
    <citation type="submission" date="2024-02" db="UniProtKB">
        <authorList>
            <consortium name="WormBaseParasite"/>
        </authorList>
    </citation>
    <scope>IDENTIFICATION</scope>
    <source>
        <strain evidence="5">pt0022</strain>
    </source>
</reference>
<accession>A0AAF5RV47</accession>
<feature type="domain" description="EF-hand" evidence="3">
    <location>
        <begin position="400"/>
        <end position="435"/>
    </location>
</feature>
<feature type="compositionally biased region" description="Polar residues" evidence="2">
    <location>
        <begin position="88"/>
        <end position="104"/>
    </location>
</feature>
<feature type="region of interest" description="Disordered" evidence="2">
    <location>
        <begin position="544"/>
        <end position="600"/>
    </location>
</feature>
<feature type="domain" description="EF-hand" evidence="3">
    <location>
        <begin position="330"/>
        <end position="365"/>
    </location>
</feature>
<feature type="region of interest" description="Disordered" evidence="2">
    <location>
        <begin position="816"/>
        <end position="844"/>
    </location>
</feature>
<dbReference type="InterPro" id="IPR002048">
    <property type="entry name" value="EF_hand_dom"/>
</dbReference>
<keyword evidence="1" id="KW-0106">Calcium</keyword>
<evidence type="ECO:0000256" key="2">
    <source>
        <dbReference type="SAM" id="MobiDB-lite"/>
    </source>
</evidence>
<evidence type="ECO:0000256" key="1">
    <source>
        <dbReference type="ARBA" id="ARBA00022837"/>
    </source>
</evidence>
<dbReference type="PANTHER" id="PTHR23064">
    <property type="entry name" value="TROPONIN"/>
    <property type="match status" value="1"/>
</dbReference>
<dbReference type="WBParaSite" id="mrna-Wban_04729">
    <property type="protein sequence ID" value="mrna-Wban_04729"/>
    <property type="gene ID" value="Wban_04729"/>
</dbReference>
<feature type="compositionally biased region" description="Basic and acidic residues" evidence="2">
    <location>
        <begin position="554"/>
        <end position="565"/>
    </location>
</feature>
<evidence type="ECO:0000313" key="5">
    <source>
        <dbReference type="WBParaSite" id="mrna-Wban_04729"/>
    </source>
</evidence>
<reference evidence="4" key="1">
    <citation type="submission" date="2015-03" db="EMBL/GenBank/DDBJ databases">
        <title>Wuchereria bancrofti Genome Sequencing Papua New Guinea Strain.</title>
        <authorList>
            <person name="Small S.T."/>
            <person name="Serre D."/>
            <person name="Zimmerman P.A."/>
        </authorList>
    </citation>
    <scope>NUCLEOTIDE SEQUENCE [LARGE SCALE GENOMIC DNA]</scope>
    <source>
        <strain evidence="4">pt0022</strain>
    </source>
</reference>
<feature type="region of interest" description="Disordered" evidence="2">
    <location>
        <begin position="25"/>
        <end position="72"/>
    </location>
</feature>
<dbReference type="AlphaFoldDB" id="A0AAF5RV47"/>
<dbReference type="InterPro" id="IPR052591">
    <property type="entry name" value="CML21-like"/>
</dbReference>